<dbReference type="GO" id="GO:2000762">
    <property type="term" value="P:regulation of phenylpropanoid metabolic process"/>
    <property type="evidence" value="ECO:0007669"/>
    <property type="project" value="InterPro"/>
</dbReference>
<feature type="domain" description="F-box" evidence="2">
    <location>
        <begin position="165"/>
        <end position="204"/>
    </location>
</feature>
<dbReference type="EMBL" id="JACEFO010000430">
    <property type="protein sequence ID" value="KAF8769707.1"/>
    <property type="molecule type" value="Genomic_DNA"/>
</dbReference>
<dbReference type="SMART" id="SM00612">
    <property type="entry name" value="Kelch"/>
    <property type="match status" value="2"/>
</dbReference>
<sequence length="595" mass="63218">MVLPSCPAGNGIVQRTAYAKKNSTCRGRLLALESRELSSPDSSSAPPFTAKRPVPASAANRICDDGVCVQASHHRQGVVVIPFGQDLQACNSAGEGRKSRTPAGNETHDPPSQSQAIPVDDRRRRHLNPIQSHCNHPNPRWLKLLLRPPAITRPASMADDLIPCLPEDLARECLVRLSFDQLPTARRVSRRWKAELESPFHQRLRRHRPLLALAQALPPLASSGPARKYAASTGFSYRLVLHDLAAATWTPLPPLPSGERGGGGGGLPLFCQLAAVGDGPATKLVVVGGWDTETWAPTAAVNVYDFLAGVWRRGADMPPPRRSFFACAAVVVSGAGGGAMVFVAGGHDEEKNALRSAAAYDVAADEWVVLPDMARERGEPRGLAVAGDESDGRFVVLGGYATAAQGRFVGSAEAFDTATWAWGPVTERVIEDGVCPRTCCVVGSGMYMLDGGGSFVMARDAGDGDGGAWRTVVRVPEEDGRVVVSAAEVVAVGDGRVAVVGSACHGGGEQKVYVLSHGEGTAAPSWTRAAEPPEFTGHVQAACYLAWICFVFGASSTRRQPGRRQADSDGREIATAYNQFPEDISTNNPERLTES</sequence>
<dbReference type="SMART" id="SM00256">
    <property type="entry name" value="FBOX"/>
    <property type="match status" value="1"/>
</dbReference>
<evidence type="ECO:0000313" key="4">
    <source>
        <dbReference type="Proteomes" id="UP000636709"/>
    </source>
</evidence>
<reference evidence="3" key="1">
    <citation type="submission" date="2020-07" db="EMBL/GenBank/DDBJ databases">
        <title>Genome sequence and genetic diversity analysis of an under-domesticated orphan crop, white fonio (Digitaria exilis).</title>
        <authorList>
            <person name="Bennetzen J.L."/>
            <person name="Chen S."/>
            <person name="Ma X."/>
            <person name="Wang X."/>
            <person name="Yssel A.E.J."/>
            <person name="Chaluvadi S.R."/>
            <person name="Johnson M."/>
            <person name="Gangashetty P."/>
            <person name="Hamidou F."/>
            <person name="Sanogo M.D."/>
            <person name="Zwaenepoel A."/>
            <person name="Wallace J."/>
            <person name="Van De Peer Y."/>
            <person name="Van Deynze A."/>
        </authorList>
    </citation>
    <scope>NUCLEOTIDE SEQUENCE</scope>
    <source>
        <tissue evidence="3">Leaves</tissue>
    </source>
</reference>
<dbReference type="OrthoDB" id="191037at2759"/>
<dbReference type="SUPFAM" id="SSF81383">
    <property type="entry name" value="F-box domain"/>
    <property type="match status" value="1"/>
</dbReference>
<name>A0A835FPP8_9POAL</name>
<dbReference type="InterPro" id="IPR044595">
    <property type="entry name" value="KMD1-4"/>
</dbReference>
<accession>A0A835FPP8</accession>
<evidence type="ECO:0000259" key="2">
    <source>
        <dbReference type="SMART" id="SM00256"/>
    </source>
</evidence>
<evidence type="ECO:0000313" key="3">
    <source>
        <dbReference type="EMBL" id="KAF8769707.1"/>
    </source>
</evidence>
<gene>
    <name evidence="3" type="ORF">HU200_006314</name>
</gene>
<dbReference type="CDD" id="cd22152">
    <property type="entry name" value="F-box_AtAFR-like"/>
    <property type="match status" value="1"/>
</dbReference>
<dbReference type="Pfam" id="PF00646">
    <property type="entry name" value="F-box"/>
    <property type="match status" value="1"/>
</dbReference>
<feature type="region of interest" description="Disordered" evidence="1">
    <location>
        <begin position="91"/>
        <end position="118"/>
    </location>
</feature>
<dbReference type="InterPro" id="IPR001810">
    <property type="entry name" value="F-box_dom"/>
</dbReference>
<dbReference type="Proteomes" id="UP000636709">
    <property type="component" value="Unassembled WGS sequence"/>
</dbReference>
<evidence type="ECO:0000256" key="1">
    <source>
        <dbReference type="SAM" id="MobiDB-lite"/>
    </source>
</evidence>
<keyword evidence="4" id="KW-1185">Reference proteome</keyword>
<proteinExistence type="predicted"/>
<dbReference type="Pfam" id="PF01344">
    <property type="entry name" value="Kelch_1"/>
    <property type="match status" value="1"/>
</dbReference>
<dbReference type="AlphaFoldDB" id="A0A835FPP8"/>
<feature type="region of interest" description="Disordered" evidence="1">
    <location>
        <begin position="559"/>
        <end position="595"/>
    </location>
</feature>
<dbReference type="GO" id="GO:0080037">
    <property type="term" value="P:negative regulation of cytokinin-activated signaling pathway"/>
    <property type="evidence" value="ECO:0007669"/>
    <property type="project" value="InterPro"/>
</dbReference>
<protein>
    <recommendedName>
        <fullName evidence="2">F-box domain-containing protein</fullName>
    </recommendedName>
</protein>
<dbReference type="InterPro" id="IPR036047">
    <property type="entry name" value="F-box-like_dom_sf"/>
</dbReference>
<organism evidence="3 4">
    <name type="scientific">Digitaria exilis</name>
    <dbReference type="NCBI Taxonomy" id="1010633"/>
    <lineage>
        <taxon>Eukaryota</taxon>
        <taxon>Viridiplantae</taxon>
        <taxon>Streptophyta</taxon>
        <taxon>Embryophyta</taxon>
        <taxon>Tracheophyta</taxon>
        <taxon>Spermatophyta</taxon>
        <taxon>Magnoliopsida</taxon>
        <taxon>Liliopsida</taxon>
        <taxon>Poales</taxon>
        <taxon>Poaceae</taxon>
        <taxon>PACMAD clade</taxon>
        <taxon>Panicoideae</taxon>
        <taxon>Panicodae</taxon>
        <taxon>Paniceae</taxon>
        <taxon>Anthephorinae</taxon>
        <taxon>Digitaria</taxon>
    </lineage>
</organism>
<dbReference type="PANTHER" id="PTHR46407">
    <property type="entry name" value="OS02G0208700 PROTEIN"/>
    <property type="match status" value="1"/>
</dbReference>
<dbReference type="PANTHER" id="PTHR46407:SF3">
    <property type="entry name" value="OS02G0208700 PROTEIN"/>
    <property type="match status" value="1"/>
</dbReference>
<dbReference type="Gene3D" id="2.120.10.80">
    <property type="entry name" value="Kelch-type beta propeller"/>
    <property type="match status" value="1"/>
</dbReference>
<feature type="compositionally biased region" description="Polar residues" evidence="1">
    <location>
        <begin position="584"/>
        <end position="595"/>
    </location>
</feature>
<dbReference type="InterPro" id="IPR015915">
    <property type="entry name" value="Kelch-typ_b-propeller"/>
</dbReference>
<comment type="caution">
    <text evidence="3">The sequence shown here is derived from an EMBL/GenBank/DDBJ whole genome shotgun (WGS) entry which is preliminary data.</text>
</comment>
<dbReference type="SUPFAM" id="SSF117281">
    <property type="entry name" value="Kelch motif"/>
    <property type="match status" value="1"/>
</dbReference>
<dbReference type="InterPro" id="IPR006652">
    <property type="entry name" value="Kelch_1"/>
</dbReference>